<dbReference type="GO" id="GO:0019899">
    <property type="term" value="F:enzyme binding"/>
    <property type="evidence" value="ECO:0007669"/>
    <property type="project" value="UniProtKB-ARBA"/>
</dbReference>
<evidence type="ECO:0000313" key="5">
    <source>
        <dbReference type="WBParaSite" id="ACRNAN_Path_580.g2173.t1"/>
    </source>
</evidence>
<keyword evidence="4" id="KW-1185">Reference proteome</keyword>
<dbReference type="GO" id="GO:0008270">
    <property type="term" value="F:zinc ion binding"/>
    <property type="evidence" value="ECO:0007669"/>
    <property type="project" value="UniProtKB-KW"/>
</dbReference>
<dbReference type="WBParaSite" id="ACRNAN_Path_580.g2173.t1">
    <property type="protein sequence ID" value="ACRNAN_Path_580.g2173.t1"/>
    <property type="gene ID" value="ACRNAN_Path_580.g2173"/>
</dbReference>
<keyword evidence="1" id="KW-0479">Metal-binding</keyword>
<feature type="compositionally biased region" description="Basic and acidic residues" evidence="2">
    <location>
        <begin position="336"/>
        <end position="346"/>
    </location>
</feature>
<name>A0A914C8Z5_9BILA</name>
<feature type="compositionally biased region" description="Low complexity" evidence="2">
    <location>
        <begin position="78"/>
        <end position="93"/>
    </location>
</feature>
<keyword evidence="1" id="KW-0863">Zinc-finger</keyword>
<dbReference type="Gene3D" id="4.10.60.10">
    <property type="entry name" value="Zinc finger, CCHC-type"/>
    <property type="match status" value="2"/>
</dbReference>
<reference evidence="5" key="1">
    <citation type="submission" date="2022-11" db="UniProtKB">
        <authorList>
            <consortium name="WormBaseParasite"/>
        </authorList>
    </citation>
    <scope>IDENTIFICATION</scope>
</reference>
<proteinExistence type="predicted"/>
<sequence>MLRHSSTRWNITLRRLHKYPSSSIFPLHNRKEQIQERKKLSEVTCYKCGEMGHYANNCQQIAANPNVSTPKKIVSLRVNTSNSSSSISGLTHGRQPRPLSEVTSNKSDERVTNGASTSKEIGDWRSDRWEFGDPKKNGLNLNSQFSIPKKVTGLRENATTKVEPCEMNAANPNVSARNKPSGWVTPMEPRYSAKKSAKNYVPKSFTGYLAETIDSPEPIENGARPKPFERKSLGNKGIASLVQERKKLAEITCYKCGEMGHYANNCQKIAANPNVSTFNKNVNMHMNASASVSGLTDWRQPRPPLIFPKAPCYPEEENSANIVENFTPPKPLEGNRTGDSDLTKNENMESNNEKLWKNVINRRTFKIGLTGYYLTKNENMESNNEKLWKNVINRRTFKIGLTGYYLHLTQFLENDIRFFRIHEYSLELGKTRSIRMEIPVAKRMVEVLKEAFEFALKCEWDLPPGVEGKPDELLFTKSFIGTIHCIVEDKQEEVEQEYEVRVKFTKNLEDEPQFGDKNFQILVKEKNDEIHVVKVRSAGAGKLIRQMEEMLFEYDELKLDEPSGSQKSTMVERESQEADDGVEDDDNWKELEEESDELCSKIR</sequence>
<feature type="region of interest" description="Disordered" evidence="2">
    <location>
        <begin position="78"/>
        <end position="119"/>
    </location>
</feature>
<protein>
    <submittedName>
        <fullName evidence="5">CCHC-type domain-containing protein</fullName>
    </submittedName>
</protein>
<dbReference type="InterPro" id="IPR036875">
    <property type="entry name" value="Znf_CCHC_sf"/>
</dbReference>
<feature type="compositionally biased region" description="Acidic residues" evidence="2">
    <location>
        <begin position="577"/>
        <end position="597"/>
    </location>
</feature>
<organism evidence="4 5">
    <name type="scientific">Acrobeloides nanus</name>
    <dbReference type="NCBI Taxonomy" id="290746"/>
    <lineage>
        <taxon>Eukaryota</taxon>
        <taxon>Metazoa</taxon>
        <taxon>Ecdysozoa</taxon>
        <taxon>Nematoda</taxon>
        <taxon>Chromadorea</taxon>
        <taxon>Rhabditida</taxon>
        <taxon>Tylenchina</taxon>
        <taxon>Cephalobomorpha</taxon>
        <taxon>Cephaloboidea</taxon>
        <taxon>Cephalobidae</taxon>
        <taxon>Acrobeloides</taxon>
    </lineage>
</organism>
<feature type="domain" description="CCHC-type" evidence="3">
    <location>
        <begin position="253"/>
        <end position="268"/>
    </location>
</feature>
<dbReference type="Proteomes" id="UP000887540">
    <property type="component" value="Unplaced"/>
</dbReference>
<dbReference type="InterPro" id="IPR001878">
    <property type="entry name" value="Znf_CCHC"/>
</dbReference>
<dbReference type="SMART" id="SM00343">
    <property type="entry name" value="ZnF_C2HC"/>
    <property type="match status" value="2"/>
</dbReference>
<feature type="region of interest" description="Disordered" evidence="2">
    <location>
        <begin position="561"/>
        <end position="603"/>
    </location>
</feature>
<feature type="domain" description="CCHC-type" evidence="3">
    <location>
        <begin position="45"/>
        <end position="60"/>
    </location>
</feature>
<keyword evidence="1" id="KW-0862">Zinc</keyword>
<dbReference type="PROSITE" id="PS50158">
    <property type="entry name" value="ZF_CCHC"/>
    <property type="match status" value="2"/>
</dbReference>
<evidence type="ECO:0000313" key="4">
    <source>
        <dbReference type="Proteomes" id="UP000887540"/>
    </source>
</evidence>
<dbReference type="GO" id="GO:0003676">
    <property type="term" value="F:nucleic acid binding"/>
    <property type="evidence" value="ECO:0007669"/>
    <property type="project" value="InterPro"/>
</dbReference>
<accession>A0A914C8Z5</accession>
<feature type="region of interest" description="Disordered" evidence="2">
    <location>
        <begin position="324"/>
        <end position="346"/>
    </location>
</feature>
<dbReference type="AlphaFoldDB" id="A0A914C8Z5"/>
<evidence type="ECO:0000256" key="2">
    <source>
        <dbReference type="SAM" id="MobiDB-lite"/>
    </source>
</evidence>
<dbReference type="SUPFAM" id="SSF57756">
    <property type="entry name" value="Retrovirus zinc finger-like domains"/>
    <property type="match status" value="2"/>
</dbReference>
<dbReference type="Pfam" id="PF00098">
    <property type="entry name" value="zf-CCHC"/>
    <property type="match status" value="2"/>
</dbReference>
<evidence type="ECO:0000259" key="3">
    <source>
        <dbReference type="PROSITE" id="PS50158"/>
    </source>
</evidence>
<evidence type="ECO:0000256" key="1">
    <source>
        <dbReference type="PROSITE-ProRule" id="PRU00047"/>
    </source>
</evidence>